<reference evidence="2 3" key="1">
    <citation type="journal article" date="2015" name="Genome Biol. Evol.">
        <title>Phylogenomic analyses indicate that early fungi evolved digesting cell walls of algal ancestors of land plants.</title>
        <authorList>
            <person name="Chang Y."/>
            <person name="Wang S."/>
            <person name="Sekimoto S."/>
            <person name="Aerts A.L."/>
            <person name="Choi C."/>
            <person name="Clum A."/>
            <person name="LaButti K.M."/>
            <person name="Lindquist E.A."/>
            <person name="Yee Ngan C."/>
            <person name="Ohm R.A."/>
            <person name="Salamov A.A."/>
            <person name="Grigoriev I.V."/>
            <person name="Spatafora J.W."/>
            <person name="Berbee M.L."/>
        </authorList>
    </citation>
    <scope>NUCLEOTIDE SEQUENCE [LARGE SCALE GENOMIC DNA]</scope>
    <source>
        <strain evidence="2 3">NRRL 1564</strain>
    </source>
</reference>
<gene>
    <name evidence="2" type="ORF">COEREDRAFT_12782</name>
</gene>
<evidence type="ECO:0000313" key="2">
    <source>
        <dbReference type="EMBL" id="PIA12474.1"/>
    </source>
</evidence>
<protein>
    <submittedName>
        <fullName evidence="2">Uncharacterized protein</fullName>
    </submittedName>
</protein>
<evidence type="ECO:0000313" key="3">
    <source>
        <dbReference type="Proteomes" id="UP000242474"/>
    </source>
</evidence>
<dbReference type="Proteomes" id="UP000242474">
    <property type="component" value="Unassembled WGS sequence"/>
</dbReference>
<accession>A0A2G5B0C5</accession>
<feature type="compositionally biased region" description="Polar residues" evidence="1">
    <location>
        <begin position="87"/>
        <end position="101"/>
    </location>
</feature>
<evidence type="ECO:0000256" key="1">
    <source>
        <dbReference type="SAM" id="MobiDB-lite"/>
    </source>
</evidence>
<feature type="region of interest" description="Disordered" evidence="1">
    <location>
        <begin position="87"/>
        <end position="110"/>
    </location>
</feature>
<name>A0A2G5B0C5_COERN</name>
<dbReference type="AlphaFoldDB" id="A0A2G5B0C5"/>
<organism evidence="2 3">
    <name type="scientific">Coemansia reversa (strain ATCC 12441 / NRRL 1564)</name>
    <dbReference type="NCBI Taxonomy" id="763665"/>
    <lineage>
        <taxon>Eukaryota</taxon>
        <taxon>Fungi</taxon>
        <taxon>Fungi incertae sedis</taxon>
        <taxon>Zoopagomycota</taxon>
        <taxon>Kickxellomycotina</taxon>
        <taxon>Kickxellomycetes</taxon>
        <taxon>Kickxellales</taxon>
        <taxon>Kickxellaceae</taxon>
        <taxon>Coemansia</taxon>
    </lineage>
</organism>
<proteinExistence type="predicted"/>
<dbReference type="OrthoDB" id="10320543at2759"/>
<feature type="compositionally biased region" description="Pro residues" evidence="1">
    <location>
        <begin position="43"/>
        <end position="55"/>
    </location>
</feature>
<keyword evidence="3" id="KW-1185">Reference proteome</keyword>
<dbReference type="EMBL" id="KZ303790">
    <property type="protein sequence ID" value="PIA12474.1"/>
    <property type="molecule type" value="Genomic_DNA"/>
</dbReference>
<sequence length="110" mass="11716">MFLVNPEMTPKPFGSMVKPKVTPCTLINVKVEKPMDKSGNILPPMPVSKPVPLMTPKPRKKACKTVKACKLQAEVLNLKAQLDSMTQAANVPLPSGNTSNPKGPANPGKG</sequence>
<feature type="region of interest" description="Disordered" evidence="1">
    <location>
        <begin position="35"/>
        <end position="58"/>
    </location>
</feature>